<protein>
    <submittedName>
        <fullName evidence="1">Uncharacterized protein</fullName>
    </submittedName>
</protein>
<keyword evidence="2" id="KW-1185">Reference proteome</keyword>
<reference evidence="1 2" key="1">
    <citation type="submission" date="2015-06" db="EMBL/GenBank/DDBJ databases">
        <title>Genome sequence of Pseudoalteromonas aliena.</title>
        <authorList>
            <person name="Xie B.-B."/>
            <person name="Rong J.-C."/>
            <person name="Qin Q.-L."/>
            <person name="Zhang Y.-Z."/>
        </authorList>
    </citation>
    <scope>NUCLEOTIDE SEQUENCE [LARGE SCALE GENOMIC DNA]</scope>
    <source>
        <strain evidence="1 2">SW19</strain>
    </source>
</reference>
<accession>A0ABR9E3D3</accession>
<evidence type="ECO:0000313" key="2">
    <source>
        <dbReference type="Proteomes" id="UP000648482"/>
    </source>
</evidence>
<evidence type="ECO:0000313" key="1">
    <source>
        <dbReference type="EMBL" id="MBE0361110.1"/>
    </source>
</evidence>
<comment type="caution">
    <text evidence="1">The sequence shown here is derived from an EMBL/GenBank/DDBJ whole genome shotgun (WGS) entry which is preliminary data.</text>
</comment>
<gene>
    <name evidence="1" type="ORF">PALI_b0025</name>
</gene>
<proteinExistence type="predicted"/>
<sequence length="37" mass="4378">MSAHYRPPKSYRCLANLFWRLSSNLKVNFVAQHSKIN</sequence>
<name>A0ABR9E3D3_9GAMM</name>
<dbReference type="Proteomes" id="UP000648482">
    <property type="component" value="Unassembled WGS sequence"/>
</dbReference>
<dbReference type="EMBL" id="AQGU01000029">
    <property type="protein sequence ID" value="MBE0361110.1"/>
    <property type="molecule type" value="Genomic_DNA"/>
</dbReference>
<organism evidence="1 2">
    <name type="scientific">Pseudoalteromonas aliena SW19</name>
    <dbReference type="NCBI Taxonomy" id="1314866"/>
    <lineage>
        <taxon>Bacteria</taxon>
        <taxon>Pseudomonadati</taxon>
        <taxon>Pseudomonadota</taxon>
        <taxon>Gammaproteobacteria</taxon>
        <taxon>Alteromonadales</taxon>
        <taxon>Pseudoalteromonadaceae</taxon>
        <taxon>Pseudoalteromonas</taxon>
    </lineage>
</organism>